<keyword evidence="3" id="KW-0812">Transmembrane</keyword>
<evidence type="ECO:0000256" key="4">
    <source>
        <dbReference type="ARBA" id="ARBA00022989"/>
    </source>
</evidence>
<dbReference type="GO" id="GO:0016020">
    <property type="term" value="C:membrane"/>
    <property type="evidence" value="ECO:0007669"/>
    <property type="project" value="UniProtKB-SubCell"/>
</dbReference>
<feature type="domain" description="AB hydrolase-1" evidence="6">
    <location>
        <begin position="34"/>
        <end position="142"/>
    </location>
</feature>
<name>A0A8H4W404_9HELO</name>
<keyword evidence="4" id="KW-1133">Transmembrane helix</keyword>
<evidence type="ECO:0000256" key="1">
    <source>
        <dbReference type="ARBA" id="ARBA00004141"/>
    </source>
</evidence>
<organism evidence="7 8">
    <name type="scientific">Cudoniella acicularis</name>
    <dbReference type="NCBI Taxonomy" id="354080"/>
    <lineage>
        <taxon>Eukaryota</taxon>
        <taxon>Fungi</taxon>
        <taxon>Dikarya</taxon>
        <taxon>Ascomycota</taxon>
        <taxon>Pezizomycotina</taxon>
        <taxon>Leotiomycetes</taxon>
        <taxon>Helotiales</taxon>
        <taxon>Tricladiaceae</taxon>
        <taxon>Cudoniella</taxon>
    </lineage>
</organism>
<dbReference type="AlphaFoldDB" id="A0A8H4W404"/>
<dbReference type="PANTHER" id="PTHR43798">
    <property type="entry name" value="MONOACYLGLYCEROL LIPASE"/>
    <property type="match status" value="1"/>
</dbReference>
<dbReference type="GO" id="GO:0022857">
    <property type="term" value="F:transmembrane transporter activity"/>
    <property type="evidence" value="ECO:0007669"/>
    <property type="project" value="InterPro"/>
</dbReference>
<protein>
    <recommendedName>
        <fullName evidence="6">AB hydrolase-1 domain-containing protein</fullName>
    </recommendedName>
</protein>
<proteinExistence type="inferred from homology"/>
<dbReference type="EMBL" id="JAAMPI010000499">
    <property type="protein sequence ID" value="KAF4630885.1"/>
    <property type="molecule type" value="Genomic_DNA"/>
</dbReference>
<dbReference type="PANTHER" id="PTHR43798:SF33">
    <property type="entry name" value="HYDROLASE, PUTATIVE (AFU_ORTHOLOGUE AFUA_2G14860)-RELATED"/>
    <property type="match status" value="1"/>
</dbReference>
<dbReference type="Pfam" id="PF02133">
    <property type="entry name" value="Transp_cyt_pur"/>
    <property type="match status" value="1"/>
</dbReference>
<keyword evidence="8" id="KW-1185">Reference proteome</keyword>
<dbReference type="Gene3D" id="1.10.4160.10">
    <property type="entry name" value="Hydantoin permease"/>
    <property type="match status" value="1"/>
</dbReference>
<evidence type="ECO:0000313" key="8">
    <source>
        <dbReference type="Proteomes" id="UP000566819"/>
    </source>
</evidence>
<reference evidence="7 8" key="1">
    <citation type="submission" date="2020-03" db="EMBL/GenBank/DDBJ databases">
        <title>Draft Genome Sequence of Cudoniella acicularis.</title>
        <authorList>
            <person name="Buettner E."/>
            <person name="Kellner H."/>
        </authorList>
    </citation>
    <scope>NUCLEOTIDE SEQUENCE [LARGE SCALE GENOMIC DNA]</scope>
    <source>
        <strain evidence="7 8">DSM 108380</strain>
    </source>
</reference>
<evidence type="ECO:0000256" key="2">
    <source>
        <dbReference type="ARBA" id="ARBA00008974"/>
    </source>
</evidence>
<evidence type="ECO:0000259" key="6">
    <source>
        <dbReference type="Pfam" id="PF00561"/>
    </source>
</evidence>
<dbReference type="GO" id="GO:0047372">
    <property type="term" value="F:monoacylglycerol lipase activity"/>
    <property type="evidence" value="ECO:0007669"/>
    <property type="project" value="TreeGrafter"/>
</dbReference>
<dbReference type="Pfam" id="PF00561">
    <property type="entry name" value="Abhydrolase_1"/>
    <property type="match status" value="1"/>
</dbReference>
<keyword evidence="5" id="KW-0472">Membrane</keyword>
<dbReference type="Proteomes" id="UP000566819">
    <property type="component" value="Unassembled WGS sequence"/>
</dbReference>
<dbReference type="InterPro" id="IPR001248">
    <property type="entry name" value="Pur-cyt_permease"/>
</dbReference>
<dbReference type="InterPro" id="IPR000073">
    <property type="entry name" value="AB_hydrolase_1"/>
</dbReference>
<dbReference type="GO" id="GO:0046464">
    <property type="term" value="P:acylglycerol catabolic process"/>
    <property type="evidence" value="ECO:0007669"/>
    <property type="project" value="TreeGrafter"/>
</dbReference>
<evidence type="ECO:0000313" key="7">
    <source>
        <dbReference type="EMBL" id="KAF4630885.1"/>
    </source>
</evidence>
<dbReference type="OrthoDB" id="408373at2759"/>
<comment type="subcellular location">
    <subcellularLocation>
        <location evidence="1">Membrane</location>
        <topology evidence="1">Multi-pass membrane protein</topology>
    </subcellularLocation>
</comment>
<evidence type="ECO:0000256" key="3">
    <source>
        <dbReference type="ARBA" id="ARBA00022692"/>
    </source>
</evidence>
<dbReference type="InterPro" id="IPR050266">
    <property type="entry name" value="AB_hydrolase_sf"/>
</dbReference>
<dbReference type="InterPro" id="IPR029058">
    <property type="entry name" value="AB_hydrolase_fold"/>
</dbReference>
<dbReference type="SUPFAM" id="SSF53474">
    <property type="entry name" value="alpha/beta-Hydrolases"/>
    <property type="match status" value="1"/>
</dbReference>
<evidence type="ECO:0000256" key="5">
    <source>
        <dbReference type="ARBA" id="ARBA00023136"/>
    </source>
</evidence>
<sequence>MSNPIKKAYFDAPEGQIHYRYVSGSGEEKELPCVFLHMSADSSGHFEKMLKLYAARGYDCYAPDIPGFGGSYDPEVDPPSTTYYVEAYSHFLKFLNLSKFHLLGHHSGACLSGEIAVKCPSLVASVTLAGPTIMTRQDQLYFLELLNPSVPFNKPVSNGSHLLKTWNFLKGIPGLGKDGVIYNCVFNHDFWGYFEKIGVSILALCARDDILWDYFCRVNKVVYPIPHDKNIRCCSLLHILGVSLSSWTIGSSLIGYDLTAGQACGAVLVRTAIASLSAFLTGTPGTVHHLGYGILGRAAFGLWGSYFCVMMNVF</sequence>
<dbReference type="Gene3D" id="3.40.50.1820">
    <property type="entry name" value="alpha/beta hydrolase"/>
    <property type="match status" value="1"/>
</dbReference>
<comment type="caution">
    <text evidence="7">The sequence shown here is derived from an EMBL/GenBank/DDBJ whole genome shotgun (WGS) entry which is preliminary data.</text>
</comment>
<gene>
    <name evidence="7" type="ORF">G7Y89_g7249</name>
</gene>
<accession>A0A8H4W404</accession>
<comment type="similarity">
    <text evidence="2">Belongs to the purine-cytosine permease (2.A.39) family.</text>
</comment>